<evidence type="ECO:0000256" key="4">
    <source>
        <dbReference type="ARBA" id="ARBA00022692"/>
    </source>
</evidence>
<evidence type="ECO:0000313" key="10">
    <source>
        <dbReference type="Proteomes" id="UP000031552"/>
    </source>
</evidence>
<keyword evidence="5 7" id="KW-1133">Transmembrane helix</keyword>
<feature type="transmembrane region" description="Helical" evidence="7">
    <location>
        <begin position="147"/>
        <end position="170"/>
    </location>
</feature>
<reference evidence="9" key="2">
    <citation type="submission" date="2014-09" db="EMBL/GenBank/DDBJ databases">
        <title>Criblamydia sequanensis harbors a mega-plasmid encoding arsenite resistance.</title>
        <authorList>
            <person name="Bertelli C."/>
            <person name="Goesmann A."/>
            <person name="Greub G."/>
        </authorList>
    </citation>
    <scope>NUCLEOTIDE SEQUENCE [LARGE SCALE GENOMIC DNA]</scope>
    <source>
        <strain evidence="9">CRIB-18</strain>
    </source>
</reference>
<dbReference type="GO" id="GO:0005886">
    <property type="term" value="C:plasma membrane"/>
    <property type="evidence" value="ECO:0007669"/>
    <property type="project" value="UniProtKB-SubCell"/>
</dbReference>
<dbReference type="STRING" id="1437425.CSEC_1333"/>
<evidence type="ECO:0000313" key="9">
    <source>
        <dbReference type="EMBL" id="CDR34153.1"/>
    </source>
</evidence>
<protein>
    <submittedName>
        <fullName evidence="9">Proton/sodium-glutamate symport protein</fullName>
    </submittedName>
</protein>
<organism evidence="9 10">
    <name type="scientific">Candidatus Criblamydia sequanensis CRIB-18</name>
    <dbReference type="NCBI Taxonomy" id="1437425"/>
    <lineage>
        <taxon>Bacteria</taxon>
        <taxon>Pseudomonadati</taxon>
        <taxon>Chlamydiota</taxon>
        <taxon>Chlamydiia</taxon>
        <taxon>Parachlamydiales</taxon>
        <taxon>Candidatus Criblamydiaceae</taxon>
        <taxon>Candidatus Criblamydia</taxon>
    </lineage>
</organism>
<dbReference type="OrthoDB" id="9768885at2"/>
<comment type="caution">
    <text evidence="9">The sequence shown here is derived from an EMBL/GenBank/DDBJ whole genome shotgun (WGS) entry which is preliminary data.</text>
</comment>
<feature type="transmembrane region" description="Helical" evidence="7">
    <location>
        <begin position="82"/>
        <end position="104"/>
    </location>
</feature>
<proteinExistence type="predicted"/>
<feature type="transmembrane region" description="Helical" evidence="7">
    <location>
        <begin position="333"/>
        <end position="354"/>
    </location>
</feature>
<sequence>MKQHMLFKVFIAMTLAALAGAFAGTEKTLFSVPLVDIFGLIGQLFLNALTLVVVPLVAASIITGTARMSSEHSFGSLGIKTFSLFIGTVILAVLIGWFFVTLLAPGEGHTMVLKEAFQNPAVSLNLEKQDAFTKISQIFLKLIPSNILAVASQGQMLGLIFFSLLFGFFIPKIEKGPSDVLLGFWKGLFQVMMCMTHLVMQALPIGVFGLFAKVVATTGLDSIKPIGFFFLTVLISLAIYALIALPLLLKFLGGVNPIRHFKAMGPALLTAFSTSSSAASLPISIECVERRAGVSNRITSFTLPLATTLNLSGTALYVCVATFFICQAYGIELSVSLQAIIILMSILTSFGMAGIPSASIVAIVMILHTAGLPGDGVALILAVERILDMFRTVVNVLGNTCCAVIIAKTEGEGHVLAHG</sequence>
<dbReference type="RefSeq" id="WP_041017684.1">
    <property type="nucleotide sequence ID" value="NZ_CCEJ010000005.1"/>
</dbReference>
<comment type="subcellular location">
    <subcellularLocation>
        <location evidence="1">Cell membrane</location>
        <topology evidence="1">Multi-pass membrane protein</topology>
    </subcellularLocation>
</comment>
<dbReference type="PANTHER" id="PTHR42865:SF7">
    <property type="entry name" value="PROTON_GLUTAMATE-ASPARTATE SYMPORTER"/>
    <property type="match status" value="1"/>
</dbReference>
<feature type="transmembrane region" description="Helical" evidence="7">
    <location>
        <begin position="264"/>
        <end position="285"/>
    </location>
</feature>
<evidence type="ECO:0000256" key="3">
    <source>
        <dbReference type="ARBA" id="ARBA00022475"/>
    </source>
</evidence>
<dbReference type="Gene3D" id="1.10.3860.10">
    <property type="entry name" value="Sodium:dicarboxylate symporter"/>
    <property type="match status" value="1"/>
</dbReference>
<dbReference type="AlphaFoldDB" id="A0A090D295"/>
<feature type="transmembrane region" description="Helical" evidence="7">
    <location>
        <begin position="228"/>
        <end position="252"/>
    </location>
</feature>
<evidence type="ECO:0000256" key="7">
    <source>
        <dbReference type="SAM" id="Phobius"/>
    </source>
</evidence>
<name>A0A090D295_9BACT</name>
<keyword evidence="10" id="KW-1185">Reference proteome</keyword>
<dbReference type="eggNOG" id="COG1301">
    <property type="taxonomic scope" value="Bacteria"/>
</dbReference>
<reference evidence="9" key="1">
    <citation type="submission" date="2013-12" db="EMBL/GenBank/DDBJ databases">
        <authorList>
            <person name="Linke B."/>
        </authorList>
    </citation>
    <scope>NUCLEOTIDE SEQUENCE [LARGE SCALE GENOMIC DNA]</scope>
    <source>
        <strain evidence="9">CRIB-18</strain>
    </source>
</reference>
<evidence type="ECO:0000256" key="5">
    <source>
        <dbReference type="ARBA" id="ARBA00022989"/>
    </source>
</evidence>
<keyword evidence="2" id="KW-0813">Transport</keyword>
<dbReference type="SUPFAM" id="SSF118215">
    <property type="entry name" value="Proton glutamate symport protein"/>
    <property type="match status" value="1"/>
</dbReference>
<evidence type="ECO:0000256" key="6">
    <source>
        <dbReference type="ARBA" id="ARBA00023136"/>
    </source>
</evidence>
<evidence type="ECO:0000256" key="8">
    <source>
        <dbReference type="SAM" id="SignalP"/>
    </source>
</evidence>
<dbReference type="PRINTS" id="PR00173">
    <property type="entry name" value="EDTRNSPORT"/>
</dbReference>
<accession>A0A090D295</accession>
<dbReference type="InterPro" id="IPR001991">
    <property type="entry name" value="Na-dicarboxylate_symporter"/>
</dbReference>
<dbReference type="GO" id="GO:0015293">
    <property type="term" value="F:symporter activity"/>
    <property type="evidence" value="ECO:0007669"/>
    <property type="project" value="UniProtKB-KW"/>
</dbReference>
<gene>
    <name evidence="9" type="primary">gltt1</name>
    <name evidence="9" type="ORF">CSEC_1333</name>
</gene>
<dbReference type="PANTHER" id="PTHR42865">
    <property type="entry name" value="PROTON/GLUTAMATE-ASPARTATE SYMPORTER"/>
    <property type="match status" value="1"/>
</dbReference>
<keyword evidence="8" id="KW-0732">Signal</keyword>
<dbReference type="EMBL" id="CCEJ010000005">
    <property type="protein sequence ID" value="CDR34153.1"/>
    <property type="molecule type" value="Genomic_DNA"/>
</dbReference>
<evidence type="ECO:0000256" key="2">
    <source>
        <dbReference type="ARBA" id="ARBA00022448"/>
    </source>
</evidence>
<keyword evidence="3" id="KW-1003">Cell membrane</keyword>
<feature type="transmembrane region" description="Helical" evidence="7">
    <location>
        <begin position="39"/>
        <end position="62"/>
    </location>
</feature>
<feature type="signal peptide" evidence="8">
    <location>
        <begin position="1"/>
        <end position="23"/>
    </location>
</feature>
<feature type="transmembrane region" description="Helical" evidence="7">
    <location>
        <begin position="360"/>
        <end position="383"/>
    </location>
</feature>
<evidence type="ECO:0000256" key="1">
    <source>
        <dbReference type="ARBA" id="ARBA00004651"/>
    </source>
</evidence>
<keyword evidence="6 7" id="KW-0472">Membrane</keyword>
<dbReference type="InterPro" id="IPR036458">
    <property type="entry name" value="Na:dicarbo_symporter_sf"/>
</dbReference>
<keyword evidence="4 7" id="KW-0812">Transmembrane</keyword>
<dbReference type="Proteomes" id="UP000031552">
    <property type="component" value="Unassembled WGS sequence"/>
</dbReference>
<feature type="chain" id="PRO_5001853837" evidence="8">
    <location>
        <begin position="24"/>
        <end position="419"/>
    </location>
</feature>
<feature type="transmembrane region" description="Helical" evidence="7">
    <location>
        <begin position="305"/>
        <end position="326"/>
    </location>
</feature>
<dbReference type="Pfam" id="PF00375">
    <property type="entry name" value="SDF"/>
    <property type="match status" value="1"/>
</dbReference>
<feature type="transmembrane region" description="Helical" evidence="7">
    <location>
        <begin position="191"/>
        <end position="216"/>
    </location>
</feature>